<dbReference type="PANTHER" id="PTHR14705:SF0">
    <property type="entry name" value="CATION CHANNEL SPERM-ASSOCIATED AUXILIARY SUBUNIT BETA"/>
    <property type="match status" value="1"/>
</dbReference>
<dbReference type="GeneID" id="103127929"/>
<dbReference type="RefSeq" id="XP_060037351.1">
    <property type="nucleotide sequence ID" value="XM_060181368.1"/>
</dbReference>
<accession>A0ABM3WLA6</accession>
<proteinExistence type="predicted"/>
<feature type="domain" description="CATSPERB Ig-like" evidence="5">
    <location>
        <begin position="729"/>
        <end position="832"/>
    </location>
</feature>
<evidence type="ECO:0000259" key="5">
    <source>
        <dbReference type="Pfam" id="PF22831"/>
    </source>
</evidence>
<dbReference type="Pfam" id="PF21541">
    <property type="entry name" value="CATSPERB_1st"/>
    <property type="match status" value="1"/>
</dbReference>
<dbReference type="Pfam" id="PF22831">
    <property type="entry name" value="CATSPERB_Ig-like"/>
    <property type="match status" value="1"/>
</dbReference>
<sequence>MMEKLELPLFYVMVLPLNMFVFPSDVTYNRGVTDNHFACANIGSLPKNKIIKLFLNMDDLIIQCFFESKSELTSKEFLSVFTSGGLTPSLRIANSTYTSIFHFNLTLFSDRVYWLIDIPRENITQNTDLAAVDEWFVKITLQHGLNMYTTEGTLLDRLREPILHWQLGRPMSINEVRTLYPHVVDVKVTKCPCANDVAVFGFILNSTHDGVYVSLTASGLWDYNDLIWYNMTDLVYTLIEAELKELTLVDMVLTNHFLVILTSLGLYISGDLRYPSPGLIQLSRADFCGFERVDYVKGRLWYNERCYANKEIFEVDFVAITFERNKTLSESNTCFYSKEPFNDWVPCLTQYLKRNKSPHTTVLTFLVDAEHKTGVFLLRDQNSVTVSVNSLKRNRPYSKPKFPIFKFPVSFSSPVGMVFHPRSQFLYTYGNQVWMSSDGGNSFYLLADFHDDIIEYTFHSFYTSDITFLSKSGMVYLTKAGLRKYSKLGSISDAIYTLYYDHMGFIHKVTPDKFDAGTSIEAFGNSKGIFGAAPDMGFETPLAVQYITLTDMIFFAYVPNTQPVDTIYTKKFDTIHFGKVIQSDKIGTAYIKEILYHDSPEGFLSSVIAEVIQPFGLETLTESPCLASSLFIDEDTAPFYKLSLRSRPLGGASKFQKSDEEKTVVIPGYSSFLITEVTDDENALGVPTMLQRAPKNMTFQSDSWFLHNFGQKSGRTWKVYSRPCNYWFQHDSQSLSIQNYVDVGKSHSFKLKVLPNKRGSKTLGTPLLQVTVGNPNLLEVKTEGAFDYTDSYVKTVTVASRSLRRGSTSVALVIWDASTECYVTTVVQILKSSCSYLRSMHHIPSRIIPEEDWVHGIYTDKQGFNMIKTLPINYRPPSNMGIAIPLTDHFYHVDPSKPIPRNLFHKSKNSGKLKQCANVSTRAECKCTDAQKNSYSVAYSDCKEKVPRFKFPVTHYPISLEINTENGWVPIGMPYLVTVTEVNGRE</sequence>
<feature type="domain" description="Cation channel sperm-associated auxiliary subunit beta N-terminal" evidence="2">
    <location>
        <begin position="37"/>
        <end position="156"/>
    </location>
</feature>
<dbReference type="PANTHER" id="PTHR14705">
    <property type="entry name" value="CATION CHANNEL SPERM-ASSOCIATED PROTEIN SUBUNIT BETA"/>
    <property type="match status" value="1"/>
</dbReference>
<evidence type="ECO:0000259" key="3">
    <source>
        <dbReference type="Pfam" id="PF21548"/>
    </source>
</evidence>
<evidence type="ECO:0000259" key="4">
    <source>
        <dbReference type="Pfam" id="PF22830"/>
    </source>
</evidence>
<gene>
    <name evidence="7" type="primary">CATSPERB</name>
</gene>
<dbReference type="Pfam" id="PF15149">
    <property type="entry name" value="CATSPERB_C"/>
    <property type="match status" value="1"/>
</dbReference>
<protein>
    <submittedName>
        <fullName evidence="7">Cation channel sperm-associated auxiliary subunit beta</fullName>
    </submittedName>
</protein>
<evidence type="ECO:0000259" key="1">
    <source>
        <dbReference type="Pfam" id="PF15149"/>
    </source>
</evidence>
<dbReference type="InterPro" id="IPR028748">
    <property type="entry name" value="CATSPERB"/>
</dbReference>
<evidence type="ECO:0000313" key="6">
    <source>
        <dbReference type="Proteomes" id="UP001652624"/>
    </source>
</evidence>
<feature type="domain" description="Cation channel sperm-associated protein subunit beta C-terminal" evidence="1">
    <location>
        <begin position="834"/>
        <end position="986"/>
    </location>
</feature>
<evidence type="ECO:0000313" key="7">
    <source>
        <dbReference type="RefSeq" id="XP_060037351.1"/>
    </source>
</evidence>
<feature type="non-terminal residue" evidence="7">
    <location>
        <position position="986"/>
    </location>
</feature>
<dbReference type="InterPro" id="IPR048789">
    <property type="entry name" value="CATSPERB_C"/>
</dbReference>
<dbReference type="InterPro" id="IPR048788">
    <property type="entry name" value="CATSPERB_2nd"/>
</dbReference>
<name>A0ABM3WLA6_ERIEU</name>
<dbReference type="Proteomes" id="UP001652624">
    <property type="component" value="Chromosome 22"/>
</dbReference>
<keyword evidence="6" id="KW-1185">Reference proteome</keyword>
<dbReference type="InterPro" id="IPR053904">
    <property type="entry name" value="CATSPERB_Ig-like"/>
</dbReference>
<feature type="domain" description="Cation channel sperm-associated auxiliary subunit beta 2nd" evidence="3">
    <location>
        <begin position="171"/>
        <end position="516"/>
    </location>
</feature>
<organism evidence="6 7">
    <name type="scientific">Erinaceus europaeus</name>
    <name type="common">Western European hedgehog</name>
    <dbReference type="NCBI Taxonomy" id="9365"/>
    <lineage>
        <taxon>Eukaryota</taxon>
        <taxon>Metazoa</taxon>
        <taxon>Chordata</taxon>
        <taxon>Craniata</taxon>
        <taxon>Vertebrata</taxon>
        <taxon>Euteleostomi</taxon>
        <taxon>Mammalia</taxon>
        <taxon>Eutheria</taxon>
        <taxon>Laurasiatheria</taxon>
        <taxon>Eulipotyphla</taxon>
        <taxon>Erinaceidae</taxon>
        <taxon>Erinaceinae</taxon>
        <taxon>Erinaceus</taxon>
    </lineage>
</organism>
<dbReference type="InterPro" id="IPR053903">
    <property type="entry name" value="CATSPERB_head"/>
</dbReference>
<evidence type="ECO:0000259" key="2">
    <source>
        <dbReference type="Pfam" id="PF21541"/>
    </source>
</evidence>
<dbReference type="Pfam" id="PF21548">
    <property type="entry name" value="CATSPERB_2nd"/>
    <property type="match status" value="1"/>
</dbReference>
<feature type="domain" description="CATSPERB head" evidence="4">
    <location>
        <begin position="542"/>
        <end position="721"/>
    </location>
</feature>
<dbReference type="Pfam" id="PF22830">
    <property type="entry name" value="CATSPERB_head"/>
    <property type="match status" value="1"/>
</dbReference>
<dbReference type="InterPro" id="IPR048786">
    <property type="entry name" value="CATSPERB_N"/>
</dbReference>
<reference evidence="7" key="1">
    <citation type="submission" date="2025-08" db="UniProtKB">
        <authorList>
            <consortium name="RefSeq"/>
        </authorList>
    </citation>
    <scope>IDENTIFICATION</scope>
</reference>